<keyword evidence="5" id="KW-0133">Cell shape</keyword>
<proteinExistence type="inferred from homology"/>
<keyword evidence="3" id="KW-1003">Cell membrane</keyword>
<dbReference type="Pfam" id="PF04093">
    <property type="entry name" value="MreD"/>
    <property type="match status" value="1"/>
</dbReference>
<organism evidence="9 10">
    <name type="scientific">Pigmentiphaga litoralis</name>
    <dbReference type="NCBI Taxonomy" id="516702"/>
    <lineage>
        <taxon>Bacteria</taxon>
        <taxon>Pseudomonadati</taxon>
        <taxon>Pseudomonadota</taxon>
        <taxon>Betaproteobacteria</taxon>
        <taxon>Burkholderiales</taxon>
        <taxon>Alcaligenaceae</taxon>
        <taxon>Pigmentiphaga</taxon>
    </lineage>
</organism>
<evidence type="ECO:0000256" key="8">
    <source>
        <dbReference type="SAM" id="Phobius"/>
    </source>
</evidence>
<dbReference type="PANTHER" id="PTHR37484">
    <property type="entry name" value="ROD SHAPE-DETERMINING PROTEIN MRED"/>
    <property type="match status" value="1"/>
</dbReference>
<evidence type="ECO:0000256" key="2">
    <source>
        <dbReference type="ARBA" id="ARBA00007776"/>
    </source>
</evidence>
<dbReference type="PIRSF" id="PIRSF018472">
    <property type="entry name" value="MreD_proteobac"/>
    <property type="match status" value="1"/>
</dbReference>
<feature type="transmembrane region" description="Helical" evidence="8">
    <location>
        <begin position="119"/>
        <end position="137"/>
    </location>
</feature>
<comment type="similarity">
    <text evidence="2">Belongs to the MreD family.</text>
</comment>
<keyword evidence="6 8" id="KW-1133">Transmembrane helix</keyword>
<keyword evidence="7 8" id="KW-0472">Membrane</keyword>
<sequence length="180" mass="20609">MKAPSTLPRPRTRTEHLLLPVQPSFIWITLFVAWLINLLPWGQVGGVPDVLAICLVFWSVHEPRRVGMLAAFCFGLLMDVHGAARLGEHALSYTLLSFFAILLHRRLAWFSPWSQALHVLPLFFFSEFIVLLLRGWLDGTWPGWWWALNCVVAALLWPIAGWILQAPQRRPVDPDDTRPI</sequence>
<evidence type="ECO:0000256" key="5">
    <source>
        <dbReference type="ARBA" id="ARBA00022960"/>
    </source>
</evidence>
<evidence type="ECO:0000256" key="6">
    <source>
        <dbReference type="ARBA" id="ARBA00022989"/>
    </source>
</evidence>
<dbReference type="InterPro" id="IPR007227">
    <property type="entry name" value="Cell_shape_determining_MreD"/>
</dbReference>
<dbReference type="RefSeq" id="WP_179582279.1">
    <property type="nucleotide sequence ID" value="NZ_JACBYR010000001.1"/>
</dbReference>
<dbReference type="NCBIfam" id="TIGR03426">
    <property type="entry name" value="shape_MreD"/>
    <property type="match status" value="1"/>
</dbReference>
<evidence type="ECO:0000256" key="3">
    <source>
        <dbReference type="ARBA" id="ARBA00022475"/>
    </source>
</evidence>
<keyword evidence="4 8" id="KW-0812">Transmembrane</keyword>
<protein>
    <submittedName>
        <fullName evidence="9">Rod shape-determining protein MreD</fullName>
    </submittedName>
</protein>
<dbReference type="EMBL" id="JACBYR010000001">
    <property type="protein sequence ID" value="NYE80812.1"/>
    <property type="molecule type" value="Genomic_DNA"/>
</dbReference>
<accession>A0A7Y9IPZ7</accession>
<evidence type="ECO:0000256" key="4">
    <source>
        <dbReference type="ARBA" id="ARBA00022692"/>
    </source>
</evidence>
<evidence type="ECO:0000313" key="10">
    <source>
        <dbReference type="Proteomes" id="UP000542125"/>
    </source>
</evidence>
<evidence type="ECO:0000256" key="1">
    <source>
        <dbReference type="ARBA" id="ARBA00004651"/>
    </source>
</evidence>
<evidence type="ECO:0000256" key="7">
    <source>
        <dbReference type="ARBA" id="ARBA00023136"/>
    </source>
</evidence>
<keyword evidence="10" id="KW-1185">Reference proteome</keyword>
<evidence type="ECO:0000313" key="9">
    <source>
        <dbReference type="EMBL" id="NYE80812.1"/>
    </source>
</evidence>
<feature type="transmembrane region" description="Helical" evidence="8">
    <location>
        <begin position="17"/>
        <end position="36"/>
    </location>
</feature>
<comment type="subcellular location">
    <subcellularLocation>
        <location evidence="1">Cell membrane</location>
        <topology evidence="1">Multi-pass membrane protein</topology>
    </subcellularLocation>
</comment>
<dbReference type="AlphaFoldDB" id="A0A7Y9IPZ7"/>
<dbReference type="GO" id="GO:0005886">
    <property type="term" value="C:plasma membrane"/>
    <property type="evidence" value="ECO:0007669"/>
    <property type="project" value="UniProtKB-SubCell"/>
</dbReference>
<dbReference type="GO" id="GO:0008360">
    <property type="term" value="P:regulation of cell shape"/>
    <property type="evidence" value="ECO:0007669"/>
    <property type="project" value="UniProtKB-KW"/>
</dbReference>
<dbReference type="PANTHER" id="PTHR37484:SF1">
    <property type="entry name" value="ROD SHAPE-DETERMINING PROTEIN MRED"/>
    <property type="match status" value="1"/>
</dbReference>
<dbReference type="Proteomes" id="UP000542125">
    <property type="component" value="Unassembled WGS sequence"/>
</dbReference>
<reference evidence="9 10" key="1">
    <citation type="submission" date="2020-07" db="EMBL/GenBank/DDBJ databases">
        <title>Genomic Encyclopedia of Type Strains, Phase IV (KMG-V): Genome sequencing to study the core and pangenomes of soil and plant-associated prokaryotes.</title>
        <authorList>
            <person name="Whitman W."/>
        </authorList>
    </citation>
    <scope>NUCLEOTIDE SEQUENCE [LARGE SCALE GENOMIC DNA]</scope>
    <source>
        <strain evidence="9 10">SAS40</strain>
    </source>
</reference>
<dbReference type="InterPro" id="IPR026034">
    <property type="entry name" value="MreD_proteobac"/>
</dbReference>
<comment type="caution">
    <text evidence="9">The sequence shown here is derived from an EMBL/GenBank/DDBJ whole genome shotgun (WGS) entry which is preliminary data.</text>
</comment>
<feature type="transmembrane region" description="Helical" evidence="8">
    <location>
        <begin position="143"/>
        <end position="164"/>
    </location>
</feature>
<feature type="transmembrane region" description="Helical" evidence="8">
    <location>
        <begin position="90"/>
        <end position="107"/>
    </location>
</feature>
<gene>
    <name evidence="9" type="ORF">FHW18_000083</name>
</gene>
<name>A0A7Y9IPZ7_9BURK</name>